<feature type="region of interest" description="Disordered" evidence="4">
    <location>
        <begin position="1"/>
        <end position="76"/>
    </location>
</feature>
<evidence type="ECO:0000313" key="9">
    <source>
        <dbReference type="Proteomes" id="UP001056386"/>
    </source>
</evidence>
<dbReference type="InterPro" id="IPR023529">
    <property type="entry name" value="ProQ"/>
</dbReference>
<evidence type="ECO:0000259" key="5">
    <source>
        <dbReference type="SMART" id="SM00945"/>
    </source>
</evidence>
<sequence>MGFEQLAELKKQLAKQRADAKPQGRQGKPSGQPAAKPSGGHSPAKSSKPAHQQPAGKPQQPARRPAPAADAKPVNPTVLTIGKLQRRFPAAFPKSPAPKVPLKIGIFKDLVGHAAELGLDEAQLRDAIKEWCRGSRYWACLVDGAARVDLTGAEAGTVTAQQAAGAVRLDAARRSRSAGKGKSGDAKRGDGAKGASPANAASGPQDAAAAAQPEAPATELAATDAAEAPAVMPAATPAAPAAEAADAEAAQAAEAAAPGHDADQARHDVDPK</sequence>
<evidence type="ECO:0000313" key="7">
    <source>
        <dbReference type="EMBL" id="USS41917.1"/>
    </source>
</evidence>
<feature type="compositionally biased region" description="Basic and acidic residues" evidence="4">
    <location>
        <begin position="182"/>
        <end position="191"/>
    </location>
</feature>
<keyword evidence="3" id="KW-0143">Chaperone</keyword>
<feature type="domain" description="ProQ/FinO" evidence="5">
    <location>
        <begin position="72"/>
        <end position="186"/>
    </location>
</feature>
<dbReference type="GeneID" id="45694678"/>
<proteinExistence type="predicted"/>
<dbReference type="PANTHER" id="PTHR38106:SF1">
    <property type="entry name" value="RNA CHAPERONE PROQ"/>
    <property type="match status" value="1"/>
</dbReference>
<keyword evidence="9" id="KW-1185">Reference proteome</keyword>
<dbReference type="Gene3D" id="1.10.1710.10">
    <property type="entry name" value="ProQ/FinO domain"/>
    <property type="match status" value="1"/>
</dbReference>
<dbReference type="RefSeq" id="WP_012734012.1">
    <property type="nucleotide sequence ID" value="NZ_CP021075.1"/>
</dbReference>
<name>A0AAQ0BQB5_BURGL</name>
<feature type="compositionally biased region" description="Basic and acidic residues" evidence="4">
    <location>
        <begin position="260"/>
        <end position="272"/>
    </location>
</feature>
<dbReference type="GO" id="GO:0033592">
    <property type="term" value="F:RNA strand annealing activity"/>
    <property type="evidence" value="ECO:0007669"/>
    <property type="project" value="InterPro"/>
</dbReference>
<dbReference type="AlphaFoldDB" id="A0AAQ0BQB5"/>
<evidence type="ECO:0000256" key="4">
    <source>
        <dbReference type="SAM" id="MobiDB-lite"/>
    </source>
</evidence>
<evidence type="ECO:0000256" key="1">
    <source>
        <dbReference type="ARBA" id="ARBA00022490"/>
    </source>
</evidence>
<reference evidence="7" key="2">
    <citation type="submission" date="2022-06" db="EMBL/GenBank/DDBJ databases">
        <title>Draft genome sequence of Burkholderia glumae strain GR20004 isolated from rice panicle showing bacterial panicle blight.</title>
        <authorList>
            <person name="Choi S.Y."/>
            <person name="Lee Y.H."/>
        </authorList>
    </citation>
    <scope>NUCLEOTIDE SEQUENCE</scope>
    <source>
        <strain evidence="7">GR20004</strain>
    </source>
</reference>
<protein>
    <submittedName>
        <fullName evidence="6">ProQ/FinO family protein</fullName>
    </submittedName>
</protein>
<dbReference type="SUPFAM" id="SSF48657">
    <property type="entry name" value="FinO-like"/>
    <property type="match status" value="1"/>
</dbReference>
<dbReference type="InterPro" id="IPR036442">
    <property type="entry name" value="ProQ/FinO_sf"/>
</dbReference>
<dbReference type="GO" id="GO:0034057">
    <property type="term" value="F:RNA strand-exchange activity"/>
    <property type="evidence" value="ECO:0007669"/>
    <property type="project" value="InterPro"/>
</dbReference>
<evidence type="ECO:0000313" key="8">
    <source>
        <dbReference type="Proteomes" id="UP000594892"/>
    </source>
</evidence>
<accession>A0AAQ0BQB5</accession>
<evidence type="ECO:0000256" key="2">
    <source>
        <dbReference type="ARBA" id="ARBA00022884"/>
    </source>
</evidence>
<organism evidence="6 8">
    <name type="scientific">Burkholderia glumae</name>
    <name type="common">Pseudomonas glumae</name>
    <dbReference type="NCBI Taxonomy" id="337"/>
    <lineage>
        <taxon>Bacteria</taxon>
        <taxon>Pseudomonadati</taxon>
        <taxon>Pseudomonadota</taxon>
        <taxon>Betaproteobacteria</taxon>
        <taxon>Burkholderiales</taxon>
        <taxon>Burkholderiaceae</taxon>
        <taxon>Burkholderia</taxon>
    </lineage>
</organism>
<evidence type="ECO:0000256" key="3">
    <source>
        <dbReference type="ARBA" id="ARBA00023186"/>
    </source>
</evidence>
<gene>
    <name evidence="6" type="ORF">I6H06_10140</name>
    <name evidence="7" type="ORF">NFI99_06540</name>
</gene>
<dbReference type="Pfam" id="PF04352">
    <property type="entry name" value="ProQ"/>
    <property type="match status" value="1"/>
</dbReference>
<keyword evidence="2" id="KW-0694">RNA-binding</keyword>
<dbReference type="GO" id="GO:0005829">
    <property type="term" value="C:cytosol"/>
    <property type="evidence" value="ECO:0007669"/>
    <property type="project" value="TreeGrafter"/>
</dbReference>
<feature type="compositionally biased region" description="Low complexity" evidence="4">
    <location>
        <begin position="193"/>
        <end position="258"/>
    </location>
</feature>
<dbReference type="GO" id="GO:0010608">
    <property type="term" value="P:post-transcriptional regulation of gene expression"/>
    <property type="evidence" value="ECO:0007669"/>
    <property type="project" value="InterPro"/>
</dbReference>
<dbReference type="Proteomes" id="UP001056386">
    <property type="component" value="Chromosome 2"/>
</dbReference>
<dbReference type="Proteomes" id="UP000594892">
    <property type="component" value="Chromosome 1"/>
</dbReference>
<dbReference type="EMBL" id="CP065600">
    <property type="protein sequence ID" value="QPQ89948.1"/>
    <property type="molecule type" value="Genomic_DNA"/>
</dbReference>
<reference evidence="6 8" key="1">
    <citation type="submission" date="2020-12" db="EMBL/GenBank/DDBJ databases">
        <title>FDA dAtabase for Regulatory Grade micrObial Sequences (FDA-ARGOS): Supporting development and validation of Infectious Disease Dx tests.</title>
        <authorList>
            <person name="Minogue T."/>
            <person name="Wolcott M."/>
            <person name="Wasieloski L."/>
            <person name="Aguilar W."/>
            <person name="Moore D."/>
            <person name="Jaissle J."/>
            <person name="Tallon L."/>
            <person name="Sadzewicz L."/>
            <person name="Zhao X."/>
            <person name="Boylan J."/>
            <person name="Ott S."/>
            <person name="Bowen H."/>
            <person name="Vavikolanu K."/>
            <person name="Mehta A."/>
            <person name="Aluvathingal J."/>
            <person name="Nadendla S."/>
            <person name="Yan Y."/>
            <person name="Sichtig H."/>
        </authorList>
    </citation>
    <scope>NUCLEOTIDE SEQUENCE [LARGE SCALE GENOMIC DNA]</scope>
    <source>
        <strain evidence="6 8">FDAARGOS_949</strain>
    </source>
</reference>
<feature type="compositionally biased region" description="Basic and acidic residues" evidence="4">
    <location>
        <begin position="7"/>
        <end position="22"/>
    </location>
</feature>
<feature type="region of interest" description="Disordered" evidence="4">
    <location>
        <begin position="169"/>
        <end position="272"/>
    </location>
</feature>
<dbReference type="EMBL" id="CP099583">
    <property type="protein sequence ID" value="USS41917.1"/>
    <property type="molecule type" value="Genomic_DNA"/>
</dbReference>
<dbReference type="InterPro" id="IPR016103">
    <property type="entry name" value="ProQ/FinO"/>
</dbReference>
<keyword evidence="1" id="KW-0963">Cytoplasm</keyword>
<feature type="compositionally biased region" description="Low complexity" evidence="4">
    <location>
        <begin position="49"/>
        <end position="73"/>
    </location>
</feature>
<evidence type="ECO:0000313" key="6">
    <source>
        <dbReference type="EMBL" id="QPQ89948.1"/>
    </source>
</evidence>
<dbReference type="PANTHER" id="PTHR38106">
    <property type="entry name" value="RNA CHAPERONE PROQ"/>
    <property type="match status" value="1"/>
</dbReference>
<dbReference type="SMART" id="SM00945">
    <property type="entry name" value="ProQ"/>
    <property type="match status" value="1"/>
</dbReference>